<sequence length="625" mass="71799">MTDDTEAQTPRRGLLDLPTEIVIQVVAHLAGDNRTLCPLARTCHLLQHECEKHIYKKIELLFTNDLRAILEAFSRRPERVDGVETLKILYRYHTGLGTTSEERAAFNQYVARMKALRDWHVESPYDNFKWEHGGNEWVEQDMEEFRKALEAASLYRQNGSLTHTELGLSKLEKLILHSHGANTDFWDLEGFHCLFRHPNLRYLHISCIIIPQDIPELEPYEKTTPLTTLIFDECELTPKGIGHILRTPKALKHLTLGENVYNIRRSQGIAPNLSTAPAASLEALKAVAHSLESLTHFDPYWRLFGDASKYRPVRGDGMRDFHQLRFVDIPLCSFLHQFILSPVQAPPNLKTLRLHHAREYGGNASAITSFFEQLPPLEPYTNQPSLRTIEFAQSADIFPDDNIVDIYEDDRICDRHAYAYKLHKRGIAMKVYLEASMRHGLIPPYLHGEATPELVCVYDSKKVGFRHMVDLPQDLRRSFEENDLPEDLRSFAAGMSHSELSVLRRGLDERPDEEFPETDQLGTSDILRLKNEVRRSLTQLLRKSLLLDDDSDIVQNLEVEVDDAELDPDFGVDFDAEDWFDAEDDDEEMEDLDANDDVELYFDLDIPEEDGSGDITEYEDDDGLD</sequence>
<feature type="region of interest" description="Disordered" evidence="1">
    <location>
        <begin position="605"/>
        <end position="625"/>
    </location>
</feature>
<dbReference type="EMBL" id="ML987199">
    <property type="protein sequence ID" value="KAF2245850.1"/>
    <property type="molecule type" value="Genomic_DNA"/>
</dbReference>
<protein>
    <recommendedName>
        <fullName evidence="4">F-box domain-containing protein</fullName>
    </recommendedName>
</protein>
<gene>
    <name evidence="2" type="ORF">BU26DRAFT_552883</name>
</gene>
<dbReference type="Gene3D" id="3.80.10.10">
    <property type="entry name" value="Ribonuclease Inhibitor"/>
    <property type="match status" value="1"/>
</dbReference>
<dbReference type="Proteomes" id="UP000800094">
    <property type="component" value="Unassembled WGS sequence"/>
</dbReference>
<keyword evidence="3" id="KW-1185">Reference proteome</keyword>
<reference evidence="2" key="1">
    <citation type="journal article" date="2020" name="Stud. Mycol.">
        <title>101 Dothideomycetes genomes: a test case for predicting lifestyles and emergence of pathogens.</title>
        <authorList>
            <person name="Haridas S."/>
            <person name="Albert R."/>
            <person name="Binder M."/>
            <person name="Bloem J."/>
            <person name="Labutti K."/>
            <person name="Salamov A."/>
            <person name="Andreopoulos B."/>
            <person name="Baker S."/>
            <person name="Barry K."/>
            <person name="Bills G."/>
            <person name="Bluhm B."/>
            <person name="Cannon C."/>
            <person name="Castanera R."/>
            <person name="Culley D."/>
            <person name="Daum C."/>
            <person name="Ezra D."/>
            <person name="Gonzalez J."/>
            <person name="Henrissat B."/>
            <person name="Kuo A."/>
            <person name="Liang C."/>
            <person name="Lipzen A."/>
            <person name="Lutzoni F."/>
            <person name="Magnuson J."/>
            <person name="Mondo S."/>
            <person name="Nolan M."/>
            <person name="Ohm R."/>
            <person name="Pangilinan J."/>
            <person name="Park H.-J."/>
            <person name="Ramirez L."/>
            <person name="Alfaro M."/>
            <person name="Sun H."/>
            <person name="Tritt A."/>
            <person name="Yoshinaga Y."/>
            <person name="Zwiers L.-H."/>
            <person name="Turgeon B."/>
            <person name="Goodwin S."/>
            <person name="Spatafora J."/>
            <person name="Crous P."/>
            <person name="Grigoriev I."/>
        </authorList>
    </citation>
    <scope>NUCLEOTIDE SEQUENCE</scope>
    <source>
        <strain evidence="2">CBS 122368</strain>
    </source>
</reference>
<evidence type="ECO:0000256" key="1">
    <source>
        <dbReference type="SAM" id="MobiDB-lite"/>
    </source>
</evidence>
<evidence type="ECO:0008006" key="4">
    <source>
        <dbReference type="Google" id="ProtNLM"/>
    </source>
</evidence>
<accession>A0A6A6I8K3</accession>
<dbReference type="GeneID" id="54585504"/>
<name>A0A6A6I8K3_9PLEO</name>
<dbReference type="AlphaFoldDB" id="A0A6A6I8K3"/>
<proteinExistence type="predicted"/>
<evidence type="ECO:0000313" key="3">
    <source>
        <dbReference type="Proteomes" id="UP000800094"/>
    </source>
</evidence>
<evidence type="ECO:0000313" key="2">
    <source>
        <dbReference type="EMBL" id="KAF2245850.1"/>
    </source>
</evidence>
<dbReference type="SUPFAM" id="SSF52047">
    <property type="entry name" value="RNI-like"/>
    <property type="match status" value="1"/>
</dbReference>
<dbReference type="RefSeq" id="XP_033680854.1">
    <property type="nucleotide sequence ID" value="XM_033832174.1"/>
</dbReference>
<dbReference type="OrthoDB" id="2522477at2759"/>
<organism evidence="2 3">
    <name type="scientific">Trematosphaeria pertusa</name>
    <dbReference type="NCBI Taxonomy" id="390896"/>
    <lineage>
        <taxon>Eukaryota</taxon>
        <taxon>Fungi</taxon>
        <taxon>Dikarya</taxon>
        <taxon>Ascomycota</taxon>
        <taxon>Pezizomycotina</taxon>
        <taxon>Dothideomycetes</taxon>
        <taxon>Pleosporomycetidae</taxon>
        <taxon>Pleosporales</taxon>
        <taxon>Massarineae</taxon>
        <taxon>Trematosphaeriaceae</taxon>
        <taxon>Trematosphaeria</taxon>
    </lineage>
</organism>
<dbReference type="InterPro" id="IPR032675">
    <property type="entry name" value="LRR_dom_sf"/>
</dbReference>